<dbReference type="PANTHER" id="PTHR43673:SF2">
    <property type="entry name" value="NITROREDUCTASE"/>
    <property type="match status" value="1"/>
</dbReference>
<comment type="cofactor">
    <cofactor evidence="1">
        <name>FMN</name>
        <dbReference type="ChEBI" id="CHEBI:58210"/>
    </cofactor>
</comment>
<keyword evidence="3" id="KW-0285">Flavoprotein</keyword>
<dbReference type="EMBL" id="JANGCH010000016">
    <property type="protein sequence ID" value="MCQ5122478.1"/>
    <property type="molecule type" value="Genomic_DNA"/>
</dbReference>
<evidence type="ECO:0000256" key="5">
    <source>
        <dbReference type="ARBA" id="ARBA00023002"/>
    </source>
</evidence>
<evidence type="ECO:0000256" key="1">
    <source>
        <dbReference type="ARBA" id="ARBA00001917"/>
    </source>
</evidence>
<dbReference type="InterPro" id="IPR000415">
    <property type="entry name" value="Nitroreductase-like"/>
</dbReference>
<name>A0ABT1SMN7_9FIRM</name>
<evidence type="ECO:0000256" key="4">
    <source>
        <dbReference type="ARBA" id="ARBA00022643"/>
    </source>
</evidence>
<dbReference type="PANTHER" id="PTHR43673">
    <property type="entry name" value="NAD(P)H NITROREDUCTASE YDGI-RELATED"/>
    <property type="match status" value="1"/>
</dbReference>
<dbReference type="Gene3D" id="3.40.109.10">
    <property type="entry name" value="NADH Oxidase"/>
    <property type="match status" value="1"/>
</dbReference>
<dbReference type="RefSeq" id="WP_102266676.1">
    <property type="nucleotide sequence ID" value="NZ_CALVCM010000075.1"/>
</dbReference>
<dbReference type="Pfam" id="PF00881">
    <property type="entry name" value="Nitroreductase"/>
    <property type="match status" value="1"/>
</dbReference>
<keyword evidence="8" id="KW-1185">Reference proteome</keyword>
<evidence type="ECO:0000256" key="2">
    <source>
        <dbReference type="ARBA" id="ARBA00007118"/>
    </source>
</evidence>
<comment type="similarity">
    <text evidence="2">Belongs to the nitroreductase family.</text>
</comment>
<evidence type="ECO:0000256" key="3">
    <source>
        <dbReference type="ARBA" id="ARBA00022630"/>
    </source>
</evidence>
<dbReference type="Proteomes" id="UP001524435">
    <property type="component" value="Unassembled WGS sequence"/>
</dbReference>
<dbReference type="InterPro" id="IPR029479">
    <property type="entry name" value="Nitroreductase"/>
</dbReference>
<dbReference type="SUPFAM" id="SSF55469">
    <property type="entry name" value="FMN-dependent nitroreductase-like"/>
    <property type="match status" value="1"/>
</dbReference>
<keyword evidence="4" id="KW-0288">FMN</keyword>
<organism evidence="7 8">
    <name type="scientific">Massilicoli timonensis</name>
    <dbReference type="NCBI Taxonomy" id="2015901"/>
    <lineage>
        <taxon>Bacteria</taxon>
        <taxon>Bacillati</taxon>
        <taxon>Bacillota</taxon>
        <taxon>Erysipelotrichia</taxon>
        <taxon>Erysipelotrichales</taxon>
        <taxon>Erysipelotrichaceae</taxon>
        <taxon>Massilicoli</taxon>
    </lineage>
</organism>
<feature type="domain" description="Nitroreductase" evidence="6">
    <location>
        <begin position="8"/>
        <end position="169"/>
    </location>
</feature>
<accession>A0ABT1SMN7</accession>
<keyword evidence="5" id="KW-0560">Oxidoreductase</keyword>
<sequence length="203" mass="23039">MDFMDVSKKRVTVRKFAQVPVEDEKIQKILEAGRWSPTAVNGQPQRILVLNTLENLAKVREFCSFGYDKKYVELAEECEDKSHGKLNFYYGAPLVLFVAYDKDACWTHPQSGKSSGETDATIVATHMMLEAASLDLGSVWISYFDEEKARSLLKLPENWQPVCMLYIGYPAEDFVPNTKLGCHRKPLNETCFYNAVPAGKEEI</sequence>
<dbReference type="CDD" id="cd20609">
    <property type="entry name" value="nitroreductase"/>
    <property type="match status" value="1"/>
</dbReference>
<comment type="caution">
    <text evidence="7">The sequence shown here is derived from an EMBL/GenBank/DDBJ whole genome shotgun (WGS) entry which is preliminary data.</text>
</comment>
<proteinExistence type="inferred from homology"/>
<reference evidence="7 8" key="1">
    <citation type="submission" date="2022-06" db="EMBL/GenBank/DDBJ databases">
        <title>Isolation of gut microbiota from human fecal samples.</title>
        <authorList>
            <person name="Pamer E.G."/>
            <person name="Barat B."/>
            <person name="Waligurski E."/>
            <person name="Medina S."/>
            <person name="Paddock L."/>
            <person name="Mostad J."/>
        </authorList>
    </citation>
    <scope>NUCLEOTIDE SEQUENCE [LARGE SCALE GENOMIC DNA]</scope>
    <source>
        <strain evidence="7 8">DFI.6.1</strain>
    </source>
</reference>
<evidence type="ECO:0000313" key="8">
    <source>
        <dbReference type="Proteomes" id="UP001524435"/>
    </source>
</evidence>
<evidence type="ECO:0000313" key="7">
    <source>
        <dbReference type="EMBL" id="MCQ5122478.1"/>
    </source>
</evidence>
<protein>
    <submittedName>
        <fullName evidence="7">Nitroreductase family protein</fullName>
    </submittedName>
</protein>
<evidence type="ECO:0000259" key="6">
    <source>
        <dbReference type="Pfam" id="PF00881"/>
    </source>
</evidence>
<gene>
    <name evidence="7" type="ORF">NE663_09440</name>
</gene>